<name>A0A285X410_9FLAO</name>
<keyword evidence="8" id="KW-1185">Reference proteome</keyword>
<feature type="transmembrane region" description="Helical" evidence="6">
    <location>
        <begin position="70"/>
        <end position="92"/>
    </location>
</feature>
<keyword evidence="5 6" id="KW-0472">Membrane</keyword>
<dbReference type="Proteomes" id="UP000219193">
    <property type="component" value="Unassembled WGS sequence"/>
</dbReference>
<keyword evidence="3 6" id="KW-0812">Transmembrane</keyword>
<reference evidence="8" key="1">
    <citation type="submission" date="2017-09" db="EMBL/GenBank/DDBJ databases">
        <authorList>
            <person name="Varghese N."/>
            <person name="Submissions S."/>
        </authorList>
    </citation>
    <scope>NUCLEOTIDE SEQUENCE [LARGE SCALE GENOMIC DNA]</scope>
    <source>
        <strain evidence="8">CGMCC 1.12641</strain>
    </source>
</reference>
<feature type="transmembrane region" description="Helical" evidence="6">
    <location>
        <begin position="240"/>
        <end position="261"/>
    </location>
</feature>
<evidence type="ECO:0000256" key="5">
    <source>
        <dbReference type="ARBA" id="ARBA00023136"/>
    </source>
</evidence>
<accession>A0A285X410</accession>
<evidence type="ECO:0000313" key="7">
    <source>
        <dbReference type="EMBL" id="SOC79736.1"/>
    </source>
</evidence>
<dbReference type="PANTHER" id="PTHR21716:SF62">
    <property type="entry name" value="TRANSPORT PROTEIN YDBI-RELATED"/>
    <property type="match status" value="1"/>
</dbReference>
<sequence length="353" mass="39284">MTEEFSQDKKYSFVQKIWITAGIFALITSILLLFKSTFSVFILVLGGALIAVYFRGLAQLIEKKTNWKKWIAMTISVAGTLLFAAGIIWLIGSEAQNQMSQLSETLPETYENAREYLNDTWLGREAIEKIQDSGSGEKMTSAFSSFFRTTFGILGDMYVILLVGAYLTASPYLYTKGIKKLVPPKGRGKADDVLDHLGRSMKQWILGKLFAMFVVFVLTAVGLNILGMPMWLALSIIAGFLNFIPNFGPLLAMIPAVLVALSMDPQTAFIVVGLYILVQFLESNIITPKIQQRLTSVPPALIITSQLIVASFAGFWGITLATPIILVVMILVQELHVKPMEKKHQEYLKENRP</sequence>
<gene>
    <name evidence="7" type="ORF">SAMN06296241_1269</name>
</gene>
<feature type="transmembrane region" description="Helical" evidence="6">
    <location>
        <begin position="157"/>
        <end position="175"/>
    </location>
</feature>
<feature type="transmembrane region" description="Helical" evidence="6">
    <location>
        <begin position="209"/>
        <end position="234"/>
    </location>
</feature>
<dbReference type="PANTHER" id="PTHR21716">
    <property type="entry name" value="TRANSMEMBRANE PROTEIN"/>
    <property type="match status" value="1"/>
</dbReference>
<feature type="transmembrane region" description="Helical" evidence="6">
    <location>
        <begin position="17"/>
        <end position="34"/>
    </location>
</feature>
<dbReference type="GO" id="GO:0016020">
    <property type="term" value="C:membrane"/>
    <property type="evidence" value="ECO:0007669"/>
    <property type="project" value="UniProtKB-SubCell"/>
</dbReference>
<feature type="transmembrane region" description="Helical" evidence="6">
    <location>
        <begin position="40"/>
        <end position="58"/>
    </location>
</feature>
<feature type="transmembrane region" description="Helical" evidence="6">
    <location>
        <begin position="307"/>
        <end position="332"/>
    </location>
</feature>
<evidence type="ECO:0000256" key="6">
    <source>
        <dbReference type="SAM" id="Phobius"/>
    </source>
</evidence>
<evidence type="ECO:0000256" key="2">
    <source>
        <dbReference type="ARBA" id="ARBA00009773"/>
    </source>
</evidence>
<evidence type="ECO:0000313" key="8">
    <source>
        <dbReference type="Proteomes" id="UP000219193"/>
    </source>
</evidence>
<comment type="subcellular location">
    <subcellularLocation>
        <location evidence="1">Membrane</location>
        <topology evidence="1">Multi-pass membrane protein</topology>
    </subcellularLocation>
</comment>
<evidence type="ECO:0000256" key="3">
    <source>
        <dbReference type="ARBA" id="ARBA00022692"/>
    </source>
</evidence>
<feature type="transmembrane region" description="Helical" evidence="6">
    <location>
        <begin position="268"/>
        <end position="287"/>
    </location>
</feature>
<dbReference type="OrthoDB" id="5761230at2"/>
<dbReference type="EMBL" id="OCMF01000001">
    <property type="protein sequence ID" value="SOC79736.1"/>
    <property type="molecule type" value="Genomic_DNA"/>
</dbReference>
<dbReference type="RefSeq" id="WP_097055448.1">
    <property type="nucleotide sequence ID" value="NZ_OCMF01000001.1"/>
</dbReference>
<dbReference type="GO" id="GO:0055085">
    <property type="term" value="P:transmembrane transport"/>
    <property type="evidence" value="ECO:0007669"/>
    <property type="project" value="TreeGrafter"/>
</dbReference>
<organism evidence="7 8">
    <name type="scientific">Salinimicrobium sediminis</name>
    <dbReference type="NCBI Taxonomy" id="1343891"/>
    <lineage>
        <taxon>Bacteria</taxon>
        <taxon>Pseudomonadati</taxon>
        <taxon>Bacteroidota</taxon>
        <taxon>Flavobacteriia</taxon>
        <taxon>Flavobacteriales</taxon>
        <taxon>Flavobacteriaceae</taxon>
        <taxon>Salinimicrobium</taxon>
    </lineage>
</organism>
<dbReference type="Pfam" id="PF01594">
    <property type="entry name" value="AI-2E_transport"/>
    <property type="match status" value="1"/>
</dbReference>
<evidence type="ECO:0000256" key="1">
    <source>
        <dbReference type="ARBA" id="ARBA00004141"/>
    </source>
</evidence>
<comment type="similarity">
    <text evidence="2">Belongs to the autoinducer-2 exporter (AI-2E) (TC 2.A.86) family.</text>
</comment>
<evidence type="ECO:0000256" key="4">
    <source>
        <dbReference type="ARBA" id="ARBA00022989"/>
    </source>
</evidence>
<proteinExistence type="inferred from homology"/>
<dbReference type="InterPro" id="IPR002549">
    <property type="entry name" value="AI-2E-like"/>
</dbReference>
<keyword evidence="4 6" id="KW-1133">Transmembrane helix</keyword>
<dbReference type="AlphaFoldDB" id="A0A285X410"/>
<protein>
    <submittedName>
        <fullName evidence="7">Predicted PurR-regulated permease PerM</fullName>
    </submittedName>
</protein>